<dbReference type="AlphaFoldDB" id="A0A8J3IZJ6"/>
<reference evidence="2" key="1">
    <citation type="submission" date="2021-01" db="EMBL/GenBank/DDBJ databases">
        <title>Whole genome shotgun sequence of Actinocatenispora rupis NBRC 107355.</title>
        <authorList>
            <person name="Komaki H."/>
            <person name="Tamura T."/>
        </authorList>
    </citation>
    <scope>NUCLEOTIDE SEQUENCE</scope>
    <source>
        <strain evidence="2">NBRC 107355</strain>
    </source>
</reference>
<name>A0A8J3IZJ6_9ACTN</name>
<sequence length="138" mass="15745">MDRWPCPECGREFDRPGRGHLCVPGCTVEETFAGRPPGQRAAYEEVLRFLRTLGDVYADVVRVGVFLKSRRTLAELRPMSRWLALYLVLPRRLGHPRVTRVLRMSADRTANVVRLTGPSDVDDELRGWLAEAYLYASD</sequence>
<dbReference type="RefSeq" id="WP_203657457.1">
    <property type="nucleotide sequence ID" value="NZ_BAAAZM010000006.1"/>
</dbReference>
<keyword evidence="3" id="KW-1185">Reference proteome</keyword>
<dbReference type="Proteomes" id="UP000612808">
    <property type="component" value="Unassembled WGS sequence"/>
</dbReference>
<proteinExistence type="predicted"/>
<evidence type="ECO:0000313" key="2">
    <source>
        <dbReference type="EMBL" id="GID11468.1"/>
    </source>
</evidence>
<gene>
    <name evidence="2" type="ORF">Aru02nite_23570</name>
</gene>
<organism evidence="2 3">
    <name type="scientific">Actinocatenispora rupis</name>
    <dbReference type="NCBI Taxonomy" id="519421"/>
    <lineage>
        <taxon>Bacteria</taxon>
        <taxon>Bacillati</taxon>
        <taxon>Actinomycetota</taxon>
        <taxon>Actinomycetes</taxon>
        <taxon>Micromonosporales</taxon>
        <taxon>Micromonosporaceae</taxon>
        <taxon>Actinocatenispora</taxon>
    </lineage>
</organism>
<dbReference type="Pfam" id="PF18899">
    <property type="entry name" value="DUF5655"/>
    <property type="match status" value="1"/>
</dbReference>
<evidence type="ECO:0000259" key="1">
    <source>
        <dbReference type="Pfam" id="PF18899"/>
    </source>
</evidence>
<accession>A0A8J3IZJ6</accession>
<comment type="caution">
    <text evidence="2">The sequence shown here is derived from an EMBL/GenBank/DDBJ whole genome shotgun (WGS) entry which is preliminary data.</text>
</comment>
<dbReference type="InterPro" id="IPR043714">
    <property type="entry name" value="DUF5655"/>
</dbReference>
<dbReference type="EMBL" id="BOMB01000012">
    <property type="protein sequence ID" value="GID11468.1"/>
    <property type="molecule type" value="Genomic_DNA"/>
</dbReference>
<feature type="domain" description="DUF5655" evidence="1">
    <location>
        <begin position="28"/>
        <end position="133"/>
    </location>
</feature>
<protein>
    <recommendedName>
        <fullName evidence="1">DUF5655 domain-containing protein</fullName>
    </recommendedName>
</protein>
<evidence type="ECO:0000313" key="3">
    <source>
        <dbReference type="Proteomes" id="UP000612808"/>
    </source>
</evidence>